<keyword evidence="2" id="KW-0004">4Fe-4S</keyword>
<dbReference type="EMBL" id="QGMY01000008">
    <property type="protein sequence ID" value="PWR71428.1"/>
    <property type="molecule type" value="Genomic_DNA"/>
</dbReference>
<dbReference type="InterPro" id="IPR006656">
    <property type="entry name" value="Mopterin_OxRdtase"/>
</dbReference>
<comment type="similarity">
    <text evidence="1">Belongs to the prokaryotic molybdopterin-containing oxidoreductase family.</text>
</comment>
<dbReference type="SMART" id="SM00926">
    <property type="entry name" value="Molybdop_Fe4S4"/>
    <property type="match status" value="1"/>
</dbReference>
<keyword evidence="3" id="KW-0479">Metal-binding</keyword>
<name>A0A2V2N4I6_9EURY</name>
<dbReference type="PROSITE" id="PS51669">
    <property type="entry name" value="4FE4S_MOW_BIS_MGD"/>
    <property type="match status" value="1"/>
</dbReference>
<dbReference type="Pfam" id="PF00384">
    <property type="entry name" value="Molybdopterin"/>
    <property type="match status" value="1"/>
</dbReference>
<dbReference type="SUPFAM" id="SSF53706">
    <property type="entry name" value="Formate dehydrogenase/DMSO reductase, domains 1-3"/>
    <property type="match status" value="1"/>
</dbReference>
<dbReference type="PROSITE" id="PS00551">
    <property type="entry name" value="MOLYBDOPTERIN_PROK_1"/>
    <property type="match status" value="1"/>
</dbReference>
<evidence type="ECO:0000256" key="2">
    <source>
        <dbReference type="ARBA" id="ARBA00022485"/>
    </source>
</evidence>
<sequence length="488" mass="51057">MNLKYVQTTCPFCGTGCSMNLAVVDGVVSGTQPYHRSPVNEGRLCIKGGFCEEYLSSPDRIKKPLIRKDGRLQEVSWEEAISFTAQKLKEFKPDEVACIASARTTNEDIYAMVKLAKDVIKTGNIDNTQSCLNSAIGTGIAKSVGFDASTCSIDSILSAKVIVVVGANLYVQNPILISQITSAQKSGAKILYASSVANPTGNLADEVVTYKESAGTAFINALAAEVIKSGKYDKAAEKIAGFADFKKSVASATADAAGVSEESIKSAAELITSGKGVFAFSPTALTEAGSRAMANLAILTGNADGILVLRSRNNGQGAVDVGAVPAEGSGFAAVLAGKAKAVYMGGDNPKVCECGYPVTIEALKKASLVILQDSLAGPFMDVAHVVLPAAALPEKDGTQTNTERRIQRVHKAADAPELATADWKITADIAAAMGKDFGWKSCEDVFAEMIASVPAYKGISLEQTDKPEAVMIKESAKPAFTVAVDKEA</sequence>
<dbReference type="OrthoDB" id="23466at2157"/>
<accession>A0A2V2N4I6</accession>
<dbReference type="Gene3D" id="3.40.50.740">
    <property type="match status" value="2"/>
</dbReference>
<keyword evidence="6" id="KW-0411">Iron-sulfur</keyword>
<evidence type="ECO:0000256" key="5">
    <source>
        <dbReference type="ARBA" id="ARBA00023004"/>
    </source>
</evidence>
<dbReference type="GO" id="GO:0046872">
    <property type="term" value="F:metal ion binding"/>
    <property type="evidence" value="ECO:0007669"/>
    <property type="project" value="UniProtKB-KW"/>
</dbReference>
<dbReference type="RefSeq" id="WP_109969046.1">
    <property type="nucleotide sequence ID" value="NZ_CP176093.1"/>
</dbReference>
<organism evidence="8 9">
    <name type="scientific">Methanospirillum lacunae</name>
    <dbReference type="NCBI Taxonomy" id="668570"/>
    <lineage>
        <taxon>Archaea</taxon>
        <taxon>Methanobacteriati</taxon>
        <taxon>Methanobacteriota</taxon>
        <taxon>Stenosarchaea group</taxon>
        <taxon>Methanomicrobia</taxon>
        <taxon>Methanomicrobiales</taxon>
        <taxon>Methanospirillaceae</taxon>
        <taxon>Methanospirillum</taxon>
    </lineage>
</organism>
<proteinExistence type="inferred from homology"/>
<reference evidence="8 9" key="1">
    <citation type="submission" date="2018-05" db="EMBL/GenBank/DDBJ databases">
        <title>Draft genome of Methanospirillum lacunae Ki8-1.</title>
        <authorList>
            <person name="Dueholm M.S."/>
            <person name="Nielsen P.H."/>
            <person name="Bakmann L.F."/>
            <person name="Otzen D.E."/>
        </authorList>
    </citation>
    <scope>NUCLEOTIDE SEQUENCE [LARGE SCALE GENOMIC DNA]</scope>
    <source>
        <strain evidence="8 9">Ki8-1</strain>
    </source>
</reference>
<keyword evidence="5" id="KW-0408">Iron</keyword>
<gene>
    <name evidence="8" type="ORF">DK846_11220</name>
</gene>
<dbReference type="GeneID" id="97550434"/>
<dbReference type="GO" id="GO:0022904">
    <property type="term" value="P:respiratory electron transport chain"/>
    <property type="evidence" value="ECO:0007669"/>
    <property type="project" value="TreeGrafter"/>
</dbReference>
<comment type="caution">
    <text evidence="8">The sequence shown here is derived from an EMBL/GenBank/DDBJ whole genome shotgun (WGS) entry which is preliminary data.</text>
</comment>
<evidence type="ECO:0000313" key="8">
    <source>
        <dbReference type="EMBL" id="PWR71428.1"/>
    </source>
</evidence>
<keyword evidence="9" id="KW-1185">Reference proteome</keyword>
<evidence type="ECO:0000256" key="1">
    <source>
        <dbReference type="ARBA" id="ARBA00010312"/>
    </source>
</evidence>
<dbReference type="Gene3D" id="3.40.228.10">
    <property type="entry name" value="Dimethylsulfoxide Reductase, domain 2"/>
    <property type="match status" value="1"/>
</dbReference>
<dbReference type="InterPro" id="IPR006963">
    <property type="entry name" value="Mopterin_OxRdtase_4Fe-4S_dom"/>
</dbReference>
<dbReference type="PANTHER" id="PTHR43105:SF14">
    <property type="entry name" value="FORMATE DEHYDROGENASE H"/>
    <property type="match status" value="1"/>
</dbReference>
<dbReference type="GO" id="GO:0003954">
    <property type="term" value="F:NADH dehydrogenase activity"/>
    <property type="evidence" value="ECO:0007669"/>
    <property type="project" value="TreeGrafter"/>
</dbReference>
<dbReference type="Gene3D" id="2.20.25.90">
    <property type="entry name" value="ADC-like domains"/>
    <property type="match status" value="1"/>
</dbReference>
<dbReference type="PANTHER" id="PTHR43105">
    <property type="entry name" value="RESPIRATORY NITRATE REDUCTASE"/>
    <property type="match status" value="1"/>
</dbReference>
<evidence type="ECO:0000259" key="7">
    <source>
        <dbReference type="PROSITE" id="PS51669"/>
    </source>
</evidence>
<dbReference type="Proteomes" id="UP000245657">
    <property type="component" value="Unassembled WGS sequence"/>
</dbReference>
<dbReference type="InterPro" id="IPR027467">
    <property type="entry name" value="MopterinOxRdtase_cofactor_BS"/>
</dbReference>
<evidence type="ECO:0000256" key="6">
    <source>
        <dbReference type="ARBA" id="ARBA00023014"/>
    </source>
</evidence>
<protein>
    <recommendedName>
        <fullName evidence="7">4Fe-4S Mo/W bis-MGD-type domain-containing protein</fullName>
    </recommendedName>
</protein>
<dbReference type="AlphaFoldDB" id="A0A2V2N4I6"/>
<evidence type="ECO:0000313" key="9">
    <source>
        <dbReference type="Proteomes" id="UP000245657"/>
    </source>
</evidence>
<dbReference type="Pfam" id="PF04879">
    <property type="entry name" value="Molybdop_Fe4S4"/>
    <property type="match status" value="1"/>
</dbReference>
<keyword evidence="4" id="KW-0560">Oxidoreductase</keyword>
<dbReference type="GO" id="GO:0016020">
    <property type="term" value="C:membrane"/>
    <property type="evidence" value="ECO:0007669"/>
    <property type="project" value="TreeGrafter"/>
</dbReference>
<evidence type="ECO:0000256" key="3">
    <source>
        <dbReference type="ARBA" id="ARBA00022723"/>
    </source>
</evidence>
<dbReference type="InterPro" id="IPR050123">
    <property type="entry name" value="Prok_molybdopt-oxidoreductase"/>
</dbReference>
<evidence type="ECO:0000256" key="4">
    <source>
        <dbReference type="ARBA" id="ARBA00023002"/>
    </source>
</evidence>
<dbReference type="GO" id="GO:0051539">
    <property type="term" value="F:4 iron, 4 sulfur cluster binding"/>
    <property type="evidence" value="ECO:0007669"/>
    <property type="project" value="UniProtKB-KW"/>
</dbReference>
<feature type="domain" description="4Fe-4S Mo/W bis-MGD-type" evidence="7">
    <location>
        <begin position="3"/>
        <end position="59"/>
    </location>
</feature>